<evidence type="ECO:0000313" key="5">
    <source>
        <dbReference type="Proteomes" id="UP000265703"/>
    </source>
</evidence>
<reference evidence="4 5" key="1">
    <citation type="submission" date="2018-06" db="EMBL/GenBank/DDBJ databases">
        <title>Comparative genomics reveals the genomic features of Rhizophagus irregularis, R. cerebriforme, R. diaphanum and Gigaspora rosea, and their symbiotic lifestyle signature.</title>
        <authorList>
            <person name="Morin E."/>
            <person name="San Clemente H."/>
            <person name="Chen E.C.H."/>
            <person name="De La Providencia I."/>
            <person name="Hainaut M."/>
            <person name="Kuo A."/>
            <person name="Kohler A."/>
            <person name="Murat C."/>
            <person name="Tang N."/>
            <person name="Roy S."/>
            <person name="Loubradou J."/>
            <person name="Henrissat B."/>
            <person name="Grigoriev I.V."/>
            <person name="Corradi N."/>
            <person name="Roux C."/>
            <person name="Martin F.M."/>
        </authorList>
    </citation>
    <scope>NUCLEOTIDE SEQUENCE [LARGE SCALE GENOMIC DNA]</scope>
    <source>
        <strain evidence="4 5">DAOM 227022</strain>
    </source>
</reference>
<evidence type="ECO:0000256" key="1">
    <source>
        <dbReference type="SAM" id="MobiDB-lite"/>
    </source>
</evidence>
<evidence type="ECO:0000259" key="3">
    <source>
        <dbReference type="SMART" id="SM00563"/>
    </source>
</evidence>
<dbReference type="PANTHER" id="PTHR31605">
    <property type="entry name" value="GLYCEROL-3-PHOSPHATE O-ACYLTRANSFERASE 1"/>
    <property type="match status" value="1"/>
</dbReference>
<keyword evidence="2" id="KW-1133">Transmembrane helix</keyword>
<dbReference type="SMART" id="SM00563">
    <property type="entry name" value="PlsC"/>
    <property type="match status" value="1"/>
</dbReference>
<gene>
    <name evidence="4" type="ORF">C1645_686861</name>
</gene>
<dbReference type="GO" id="GO:0004366">
    <property type="term" value="F:glycerol-3-phosphate O-acyltransferase activity"/>
    <property type="evidence" value="ECO:0007669"/>
    <property type="project" value="TreeGrafter"/>
</dbReference>
<dbReference type="InterPro" id="IPR002123">
    <property type="entry name" value="Plipid/glycerol_acylTrfase"/>
</dbReference>
<feature type="compositionally biased region" description="Basic and acidic residues" evidence="1">
    <location>
        <begin position="690"/>
        <end position="705"/>
    </location>
</feature>
<dbReference type="Pfam" id="PF01553">
    <property type="entry name" value="Acyltransferase"/>
    <property type="match status" value="1"/>
</dbReference>
<evidence type="ECO:0000256" key="2">
    <source>
        <dbReference type="SAM" id="Phobius"/>
    </source>
</evidence>
<sequence length="705" mass="79603">MSIAIYDIIVFFFSVVLDHFFREIKSRGSHKIPTEGPVIFVVAPHANQFVDPLVLMRNANRRISFLIAEKSMKRKYIGAMARAVNAIPVARPQDLAKQGTGKILLNDRKTDPLRITGIGTEFTKQLKIGSQIALPNDCGSSEVTNIISDTELMIKKEFKDLKALEMLTQPGGTSFKCLPHVDQSQVYKAVFETLNAGNCIGIFPEGGSHDRTEILPLKAGVTIMALGAMVANPKLDVKIVPCGLNYFHAHSFRSRAVVEFGSPISISNELVEKYRKGGTQKREACGKLLDLIYTALRSVTVNTPDYETLMVIQAARRLYRPEHHKFELSDVIELNRRFVDGYMKFKDDPRVQEMNNKVMIYNQLLKYHGLRDHQVNKTALGKGRAFALFIYRLLLLTIWVTIGLPGFILNIPLIIITRVISAKKAKEALKSSTVKVAARDVLATWKLLVALVVTPILYGFYTFITLLLAYKYNWNTLQYGWWTPIIVYLLFFLVSDFTMHLADTGIDVYKSLRPLFLSLLPWTQSSIQNLRAAREQLSNDLTDLINELGPKMYPNFDNSRIVKGIRDRSPSPSRSSSSRSSRSPSRPSSRPTSRLFPLSDWLDDKVFDWSRADDSDYDDVFFFLDQQNNHVVGMSRSNSGQNSRTRSRANSTGSSDGFTSRTLSFTEVNKRPASVQSIPKVEIKDFDEDPGYHGDKEEIESKKSV</sequence>
<feature type="transmembrane region" description="Helical" evidence="2">
    <location>
        <begin position="481"/>
        <end position="502"/>
    </location>
</feature>
<dbReference type="GO" id="GO:0016287">
    <property type="term" value="F:glycerone-phosphate O-acyltransferase activity"/>
    <property type="evidence" value="ECO:0007669"/>
    <property type="project" value="TreeGrafter"/>
</dbReference>
<dbReference type="GO" id="GO:0008654">
    <property type="term" value="P:phospholipid biosynthetic process"/>
    <property type="evidence" value="ECO:0007669"/>
    <property type="project" value="TreeGrafter"/>
</dbReference>
<dbReference type="PANTHER" id="PTHR31605:SF0">
    <property type="entry name" value="GLYCEROL-3-PHOSPHATE O-ACYLTRANSFERASE 1"/>
    <property type="match status" value="1"/>
</dbReference>
<feature type="transmembrane region" description="Helical" evidence="2">
    <location>
        <begin position="389"/>
        <end position="416"/>
    </location>
</feature>
<protein>
    <recommendedName>
        <fullName evidence="3">Phospholipid/glycerol acyltransferase domain-containing protein</fullName>
    </recommendedName>
</protein>
<feature type="domain" description="Phospholipid/glycerol acyltransferase" evidence="3">
    <location>
        <begin position="39"/>
        <end position="247"/>
    </location>
</feature>
<feature type="compositionally biased region" description="Low complexity" evidence="1">
    <location>
        <begin position="570"/>
        <end position="594"/>
    </location>
</feature>
<dbReference type="OrthoDB" id="2427554at2759"/>
<organism evidence="4 5">
    <name type="scientific">Glomus cerebriforme</name>
    <dbReference type="NCBI Taxonomy" id="658196"/>
    <lineage>
        <taxon>Eukaryota</taxon>
        <taxon>Fungi</taxon>
        <taxon>Fungi incertae sedis</taxon>
        <taxon>Mucoromycota</taxon>
        <taxon>Glomeromycotina</taxon>
        <taxon>Glomeromycetes</taxon>
        <taxon>Glomerales</taxon>
        <taxon>Glomeraceae</taxon>
        <taxon>Glomus</taxon>
    </lineage>
</organism>
<accession>A0A397TR86</accession>
<keyword evidence="5" id="KW-1185">Reference proteome</keyword>
<keyword evidence="2" id="KW-0472">Membrane</keyword>
<comment type="caution">
    <text evidence="4">The sequence shown here is derived from an EMBL/GenBank/DDBJ whole genome shotgun (WGS) entry which is preliminary data.</text>
</comment>
<keyword evidence="2" id="KW-0812">Transmembrane</keyword>
<feature type="transmembrane region" description="Helical" evidence="2">
    <location>
        <begin position="447"/>
        <end position="469"/>
    </location>
</feature>
<dbReference type="AlphaFoldDB" id="A0A397TR86"/>
<evidence type="ECO:0000313" key="4">
    <source>
        <dbReference type="EMBL" id="RIA97384.1"/>
    </source>
</evidence>
<feature type="compositionally biased region" description="Polar residues" evidence="1">
    <location>
        <begin position="632"/>
        <end position="667"/>
    </location>
</feature>
<dbReference type="InterPro" id="IPR052744">
    <property type="entry name" value="GPAT/DAPAT"/>
</dbReference>
<dbReference type="SUPFAM" id="SSF69593">
    <property type="entry name" value="Glycerol-3-phosphate (1)-acyltransferase"/>
    <property type="match status" value="2"/>
</dbReference>
<name>A0A397TR86_9GLOM</name>
<dbReference type="EMBL" id="QKYT01000030">
    <property type="protein sequence ID" value="RIA97384.1"/>
    <property type="molecule type" value="Genomic_DNA"/>
</dbReference>
<feature type="region of interest" description="Disordered" evidence="1">
    <location>
        <begin position="632"/>
        <end position="705"/>
    </location>
</feature>
<proteinExistence type="predicted"/>
<dbReference type="CDD" id="cd07992">
    <property type="entry name" value="LPLAT_AAK14816-like"/>
    <property type="match status" value="1"/>
</dbReference>
<dbReference type="STRING" id="658196.A0A397TR86"/>
<dbReference type="Proteomes" id="UP000265703">
    <property type="component" value="Unassembled WGS sequence"/>
</dbReference>
<feature type="region of interest" description="Disordered" evidence="1">
    <location>
        <begin position="563"/>
        <end position="594"/>
    </location>
</feature>